<comment type="caution">
    <text evidence="2">The sequence shown here is derived from an EMBL/GenBank/DDBJ whole genome shotgun (WGS) entry which is preliminary data.</text>
</comment>
<reference evidence="2 3" key="1">
    <citation type="journal article" date="2022" name="Nat. Ecol. Evol.">
        <title>A masculinizing supergene underlies an exaggerated male reproductive morph in a spider.</title>
        <authorList>
            <person name="Hendrickx F."/>
            <person name="De Corte Z."/>
            <person name="Sonet G."/>
            <person name="Van Belleghem S.M."/>
            <person name="Kostlbacher S."/>
            <person name="Vangestel C."/>
        </authorList>
    </citation>
    <scope>NUCLEOTIDE SEQUENCE [LARGE SCALE GENOMIC DNA]</scope>
    <source>
        <strain evidence="2">W744_W776</strain>
    </source>
</reference>
<organism evidence="2 3">
    <name type="scientific">Oedothorax gibbosus</name>
    <dbReference type="NCBI Taxonomy" id="931172"/>
    <lineage>
        <taxon>Eukaryota</taxon>
        <taxon>Metazoa</taxon>
        <taxon>Ecdysozoa</taxon>
        <taxon>Arthropoda</taxon>
        <taxon>Chelicerata</taxon>
        <taxon>Arachnida</taxon>
        <taxon>Araneae</taxon>
        <taxon>Araneomorphae</taxon>
        <taxon>Entelegynae</taxon>
        <taxon>Araneoidea</taxon>
        <taxon>Linyphiidae</taxon>
        <taxon>Erigoninae</taxon>
        <taxon>Oedothorax</taxon>
    </lineage>
</organism>
<evidence type="ECO:0000256" key="1">
    <source>
        <dbReference type="SAM" id="SignalP"/>
    </source>
</evidence>
<sequence>MQKLIVLCLCLSLLVPHSEGTLGAKLLKWIFKRRNLKLLVPVPIPFWRRVSPSIQSGSVEWTHKDLVPLPPDYWIPPNLPPPPPPPFPVYDDVAYPYP</sequence>
<dbReference type="Proteomes" id="UP000827092">
    <property type="component" value="Unassembled WGS sequence"/>
</dbReference>
<protein>
    <submittedName>
        <fullName evidence="2">Uncharacterized protein</fullName>
    </submittedName>
</protein>
<proteinExistence type="predicted"/>
<feature type="chain" id="PRO_5043820819" evidence="1">
    <location>
        <begin position="21"/>
        <end position="98"/>
    </location>
</feature>
<evidence type="ECO:0000313" key="2">
    <source>
        <dbReference type="EMBL" id="KAG8191519.1"/>
    </source>
</evidence>
<feature type="signal peptide" evidence="1">
    <location>
        <begin position="1"/>
        <end position="20"/>
    </location>
</feature>
<dbReference type="EMBL" id="JAFNEN010000158">
    <property type="protein sequence ID" value="KAG8191519.1"/>
    <property type="molecule type" value="Genomic_DNA"/>
</dbReference>
<dbReference type="AlphaFoldDB" id="A0AAV6V4C5"/>
<keyword evidence="1" id="KW-0732">Signal</keyword>
<gene>
    <name evidence="2" type="ORF">JTE90_019583</name>
</gene>
<keyword evidence="3" id="KW-1185">Reference proteome</keyword>
<evidence type="ECO:0000313" key="3">
    <source>
        <dbReference type="Proteomes" id="UP000827092"/>
    </source>
</evidence>
<accession>A0AAV6V4C5</accession>
<name>A0AAV6V4C5_9ARAC</name>